<dbReference type="AlphaFoldDB" id="A0A915HGE4"/>
<name>A0A915HGE4_ROMCU</name>
<evidence type="ECO:0000313" key="2">
    <source>
        <dbReference type="WBParaSite" id="nRc.2.0.1.t00710-RA"/>
    </source>
</evidence>
<dbReference type="Proteomes" id="UP000887565">
    <property type="component" value="Unplaced"/>
</dbReference>
<protein>
    <submittedName>
        <fullName evidence="2">Maturase K</fullName>
    </submittedName>
</protein>
<keyword evidence="1" id="KW-1185">Reference proteome</keyword>
<sequence>YFFDWLNVHSPTLSSNKGDYSRCIDLILNSVIDRFEDDDYLLANVEQISRGPNAICTPRKSSGDDFVIEKDVLKKWFYRKLFDTLLRDWCIRFPPGIDSGRREVQRSGHNIVR</sequence>
<dbReference type="WBParaSite" id="nRc.2.0.1.t00710-RA">
    <property type="protein sequence ID" value="nRc.2.0.1.t00710-RA"/>
    <property type="gene ID" value="nRc.2.0.1.g00710"/>
</dbReference>
<evidence type="ECO:0000313" key="1">
    <source>
        <dbReference type="Proteomes" id="UP000887565"/>
    </source>
</evidence>
<organism evidence="1 2">
    <name type="scientific">Romanomermis culicivorax</name>
    <name type="common">Nematode worm</name>
    <dbReference type="NCBI Taxonomy" id="13658"/>
    <lineage>
        <taxon>Eukaryota</taxon>
        <taxon>Metazoa</taxon>
        <taxon>Ecdysozoa</taxon>
        <taxon>Nematoda</taxon>
        <taxon>Enoplea</taxon>
        <taxon>Dorylaimia</taxon>
        <taxon>Mermithida</taxon>
        <taxon>Mermithoidea</taxon>
        <taxon>Mermithidae</taxon>
        <taxon>Romanomermis</taxon>
    </lineage>
</organism>
<accession>A0A915HGE4</accession>
<reference evidence="2" key="1">
    <citation type="submission" date="2022-11" db="UniProtKB">
        <authorList>
            <consortium name="WormBaseParasite"/>
        </authorList>
    </citation>
    <scope>IDENTIFICATION</scope>
</reference>
<proteinExistence type="predicted"/>